<evidence type="ECO:0000313" key="2">
    <source>
        <dbReference type="EMBL" id="KAK3387773.1"/>
    </source>
</evidence>
<dbReference type="Proteomes" id="UP001285441">
    <property type="component" value="Unassembled WGS sequence"/>
</dbReference>
<organism evidence="2 3">
    <name type="scientific">Podospora didyma</name>
    <dbReference type="NCBI Taxonomy" id="330526"/>
    <lineage>
        <taxon>Eukaryota</taxon>
        <taxon>Fungi</taxon>
        <taxon>Dikarya</taxon>
        <taxon>Ascomycota</taxon>
        <taxon>Pezizomycotina</taxon>
        <taxon>Sordariomycetes</taxon>
        <taxon>Sordariomycetidae</taxon>
        <taxon>Sordariales</taxon>
        <taxon>Podosporaceae</taxon>
        <taxon>Podospora</taxon>
    </lineage>
</organism>
<feature type="region of interest" description="Disordered" evidence="1">
    <location>
        <begin position="428"/>
        <end position="447"/>
    </location>
</feature>
<dbReference type="AlphaFoldDB" id="A0AAE0U1P9"/>
<dbReference type="EMBL" id="JAULSW010000003">
    <property type="protein sequence ID" value="KAK3387773.1"/>
    <property type="molecule type" value="Genomic_DNA"/>
</dbReference>
<evidence type="ECO:0000313" key="3">
    <source>
        <dbReference type="Proteomes" id="UP001285441"/>
    </source>
</evidence>
<reference evidence="2" key="2">
    <citation type="submission" date="2023-06" db="EMBL/GenBank/DDBJ databases">
        <authorList>
            <consortium name="Lawrence Berkeley National Laboratory"/>
            <person name="Haridas S."/>
            <person name="Hensen N."/>
            <person name="Bonometti L."/>
            <person name="Westerberg I."/>
            <person name="Brannstrom I.O."/>
            <person name="Guillou S."/>
            <person name="Cros-Aarteil S."/>
            <person name="Calhoun S."/>
            <person name="Kuo A."/>
            <person name="Mondo S."/>
            <person name="Pangilinan J."/>
            <person name="Riley R."/>
            <person name="LaButti K."/>
            <person name="Andreopoulos B."/>
            <person name="Lipzen A."/>
            <person name="Chen C."/>
            <person name="Yanf M."/>
            <person name="Daum C."/>
            <person name="Ng V."/>
            <person name="Clum A."/>
            <person name="Steindorff A."/>
            <person name="Ohm R."/>
            <person name="Martin F."/>
            <person name="Silar P."/>
            <person name="Natvig D."/>
            <person name="Lalanne C."/>
            <person name="Gautier V."/>
            <person name="Ament-velasquez S.L."/>
            <person name="Kruys A."/>
            <person name="Hutchinson M.I."/>
            <person name="Powell A.J."/>
            <person name="Barry K."/>
            <person name="Miller A.N."/>
            <person name="Grigoriev I.V."/>
            <person name="Debuchy R."/>
            <person name="Gladieux P."/>
            <person name="Thoren M.H."/>
            <person name="Johannesson H."/>
        </authorList>
    </citation>
    <scope>NUCLEOTIDE SEQUENCE</scope>
    <source>
        <strain evidence="2">CBS 232.78</strain>
    </source>
</reference>
<reference evidence="2" key="1">
    <citation type="journal article" date="2023" name="Mol. Phylogenet. Evol.">
        <title>Genome-scale phylogeny and comparative genomics of the fungal order Sordariales.</title>
        <authorList>
            <person name="Hensen N."/>
            <person name="Bonometti L."/>
            <person name="Westerberg I."/>
            <person name="Brannstrom I.O."/>
            <person name="Guillou S."/>
            <person name="Cros-Aarteil S."/>
            <person name="Calhoun S."/>
            <person name="Haridas S."/>
            <person name="Kuo A."/>
            <person name="Mondo S."/>
            <person name="Pangilinan J."/>
            <person name="Riley R."/>
            <person name="LaButti K."/>
            <person name="Andreopoulos B."/>
            <person name="Lipzen A."/>
            <person name="Chen C."/>
            <person name="Yan M."/>
            <person name="Daum C."/>
            <person name="Ng V."/>
            <person name="Clum A."/>
            <person name="Steindorff A."/>
            <person name="Ohm R.A."/>
            <person name="Martin F."/>
            <person name="Silar P."/>
            <person name="Natvig D.O."/>
            <person name="Lalanne C."/>
            <person name="Gautier V."/>
            <person name="Ament-Velasquez S.L."/>
            <person name="Kruys A."/>
            <person name="Hutchinson M.I."/>
            <person name="Powell A.J."/>
            <person name="Barry K."/>
            <person name="Miller A.N."/>
            <person name="Grigoriev I.V."/>
            <person name="Debuchy R."/>
            <person name="Gladieux P."/>
            <person name="Hiltunen Thoren M."/>
            <person name="Johannesson H."/>
        </authorList>
    </citation>
    <scope>NUCLEOTIDE SEQUENCE</scope>
    <source>
        <strain evidence="2">CBS 232.78</strain>
    </source>
</reference>
<gene>
    <name evidence="2" type="ORF">B0H63DRAFT_559227</name>
</gene>
<keyword evidence="3" id="KW-1185">Reference proteome</keyword>
<dbReference type="PANTHER" id="PTHR40788">
    <property type="entry name" value="CLR5 DOMAIN-CONTAINING PROTEIN-RELATED"/>
    <property type="match status" value="1"/>
</dbReference>
<evidence type="ECO:0000256" key="1">
    <source>
        <dbReference type="SAM" id="MobiDB-lite"/>
    </source>
</evidence>
<accession>A0AAE0U1P9</accession>
<proteinExistence type="predicted"/>
<comment type="caution">
    <text evidence="2">The sequence shown here is derived from an EMBL/GenBank/DDBJ whole genome shotgun (WGS) entry which is preliminary data.</text>
</comment>
<sequence>MEPPLDLACVRELQKMGRGQTLPCIAQSADSLQNILSRHEATIQKRWPKKTKQQRINILLKAWGPNMPPTHRSDFEALRRESVEEREAGSKFRHCFLWPFINQEDLSKPKALPLLLNARGRNRPSLFATADAYNNQFAFVMKAAVPIFLHRYTMFLNVVAPDNADEYGKLVSWDDDPDASEMAGCKQFLPGEGLLVLEVQERVLNFLVNCCHQILADPEPHLKTESAAAGFASLAVMATEIPYQVLAKVDFARIESLLAAKTSEAEDRLCYFAELLVEAKEHRREMIKDMHGRTHPLTTRSGLEGEFWSGLICSFLLGIYLDIEILAELHRQAGSDRLIFIGQTLQMDELERLLEAEPKAKYVSVSLRLISHGPVLSTERGEELRKVINADSKKRSAPWMRIAFVLQAPGFLRVAALGVPSDRKFAYPSPIPRTSAGPGKMSKQCDEPRQISTPLGQIRQLLFQSPRTLQRTPEWVEPDAPSAASLSGKQATGVVALTTDLLSLKPLSSYFLGIPERSRKKEITPSSKANKVKTKGAAVAGEPPTEVSEEAVPKAPIVDQQPSFPVDARASKVFRTLFFNPAVTSSPGEVAWTDFLHAMASTGSLQKSSTARSGSSIQSSWMWKGPFSSPSRTPHEKIPFIIARRHGRRLHRSYGWSGNMFVLKEKH</sequence>
<feature type="region of interest" description="Disordered" evidence="1">
    <location>
        <begin position="522"/>
        <end position="552"/>
    </location>
</feature>
<name>A0AAE0U1P9_9PEZI</name>
<protein>
    <submittedName>
        <fullName evidence="2">Uncharacterized protein</fullName>
    </submittedName>
</protein>
<dbReference type="PANTHER" id="PTHR40788:SF2">
    <property type="entry name" value="CLR5 DOMAIN-CONTAINING PROTEIN"/>
    <property type="match status" value="1"/>
</dbReference>